<proteinExistence type="predicted"/>
<gene>
    <name evidence="2" type="ORF">SDC9_181988</name>
</gene>
<feature type="coiled-coil region" evidence="1">
    <location>
        <begin position="74"/>
        <end position="116"/>
    </location>
</feature>
<comment type="caution">
    <text evidence="2">The sequence shown here is derived from an EMBL/GenBank/DDBJ whole genome shotgun (WGS) entry which is preliminary data.</text>
</comment>
<keyword evidence="1" id="KW-0175">Coiled coil</keyword>
<name>A0A645HEH2_9ZZZZ</name>
<dbReference type="AlphaFoldDB" id="A0A645HEH2"/>
<protein>
    <submittedName>
        <fullName evidence="2">Uncharacterized protein</fullName>
    </submittedName>
</protein>
<reference evidence="2" key="1">
    <citation type="submission" date="2019-08" db="EMBL/GenBank/DDBJ databases">
        <authorList>
            <person name="Kucharzyk K."/>
            <person name="Murdoch R.W."/>
            <person name="Higgins S."/>
            <person name="Loffler F."/>
        </authorList>
    </citation>
    <scope>NUCLEOTIDE SEQUENCE</scope>
</reference>
<evidence type="ECO:0000313" key="2">
    <source>
        <dbReference type="EMBL" id="MPN34494.1"/>
    </source>
</evidence>
<feature type="coiled-coil region" evidence="1">
    <location>
        <begin position="11"/>
        <end position="45"/>
    </location>
</feature>
<evidence type="ECO:0000256" key="1">
    <source>
        <dbReference type="SAM" id="Coils"/>
    </source>
</evidence>
<sequence>MTDKEIRHLGKTELLSILRDQEAELEQLRSQISKLQSKIEEQTIQMDKCGSIAEASLQVNQVFQAAQAAADQYLANVREKEAGADEAARRMESEAQKRAEAKIQDTEMRCKQLEAESRKKAVAYWTALQVQLDQFYRSHEGLEEMLKASGFNVQIPNRNETDTK</sequence>
<accession>A0A645HEH2</accession>
<organism evidence="2">
    <name type="scientific">bioreactor metagenome</name>
    <dbReference type="NCBI Taxonomy" id="1076179"/>
    <lineage>
        <taxon>unclassified sequences</taxon>
        <taxon>metagenomes</taxon>
        <taxon>ecological metagenomes</taxon>
    </lineage>
</organism>
<dbReference type="EMBL" id="VSSQ01087563">
    <property type="protein sequence ID" value="MPN34494.1"/>
    <property type="molecule type" value="Genomic_DNA"/>
</dbReference>